<feature type="signal peptide" evidence="1">
    <location>
        <begin position="1"/>
        <end position="27"/>
    </location>
</feature>
<organism evidence="2 3">
    <name type="scientific">Fasciola gigantica</name>
    <name type="common">Giant liver fluke</name>
    <dbReference type="NCBI Taxonomy" id="46835"/>
    <lineage>
        <taxon>Eukaryota</taxon>
        <taxon>Metazoa</taxon>
        <taxon>Spiralia</taxon>
        <taxon>Lophotrochozoa</taxon>
        <taxon>Platyhelminthes</taxon>
        <taxon>Trematoda</taxon>
        <taxon>Digenea</taxon>
        <taxon>Plagiorchiida</taxon>
        <taxon>Echinostomata</taxon>
        <taxon>Echinostomatoidea</taxon>
        <taxon>Fasciolidae</taxon>
        <taxon>Fasciola</taxon>
    </lineage>
</organism>
<sequence>MAVRMYLGAKIAILLFLACCLCSEASSELRISAYRLLTPKAESKGIEAAFDNRQSTQALIHSEKDEKVITLLSFAVEYEIESVEIISDLPTTLKQTVQVGYAQEIQEPSPSLTLNCEANRTTTLCRPHCGQGKQGVTGTTILWTLERAEETGWTRIYDVIIRGRDFASQAFVENNLALHFGGRKEVTHIVTLATDCTTDSSETGLHHCVLDEMVGYPLSSVTFNAKGLVKFHVYGMPFYFPQIGIGASERQASPESEKRLNLTCLAVSCGANTNVGHSNGQKNARLYMSHPTTSSCSRHGRPVTCTNLELLRLKIPLPGATEGVNADLGTVLVSHGKVLPTISETMTELIVIQSSENELIVSVPRTHHYYGQYKCRCQADDTITSVLESPTTQLTTADFDLGKSVWPHCTMK</sequence>
<evidence type="ECO:0000313" key="3">
    <source>
        <dbReference type="Proteomes" id="UP000316759"/>
    </source>
</evidence>
<keyword evidence="3" id="KW-1185">Reference proteome</keyword>
<feature type="chain" id="PRO_5021303650" description="Ig-like domain-containing protein" evidence="1">
    <location>
        <begin position="28"/>
        <end position="412"/>
    </location>
</feature>
<accession>A0A504Y4W0</accession>
<proteinExistence type="predicted"/>
<protein>
    <recommendedName>
        <fullName evidence="4">Ig-like domain-containing protein</fullName>
    </recommendedName>
</protein>
<evidence type="ECO:0000313" key="2">
    <source>
        <dbReference type="EMBL" id="TPP56064.1"/>
    </source>
</evidence>
<evidence type="ECO:0000256" key="1">
    <source>
        <dbReference type="SAM" id="SignalP"/>
    </source>
</evidence>
<reference evidence="2 3" key="1">
    <citation type="submission" date="2019-04" db="EMBL/GenBank/DDBJ databases">
        <title>Annotation for the trematode Fasciola gigantica.</title>
        <authorList>
            <person name="Choi Y.-J."/>
        </authorList>
    </citation>
    <scope>NUCLEOTIDE SEQUENCE [LARGE SCALE GENOMIC DNA]</scope>
    <source>
        <strain evidence="2">Uganda_cow_1</strain>
    </source>
</reference>
<name>A0A504Y4W0_FASGI</name>
<gene>
    <name evidence="2" type="ORF">FGIG_02370</name>
</gene>
<dbReference type="STRING" id="46835.A0A504Y4W0"/>
<dbReference type="Proteomes" id="UP000316759">
    <property type="component" value="Unassembled WGS sequence"/>
</dbReference>
<comment type="caution">
    <text evidence="2">The sequence shown here is derived from an EMBL/GenBank/DDBJ whole genome shotgun (WGS) entry which is preliminary data.</text>
</comment>
<dbReference type="OrthoDB" id="6241182at2759"/>
<keyword evidence="1" id="KW-0732">Signal</keyword>
<dbReference type="AlphaFoldDB" id="A0A504Y4W0"/>
<evidence type="ECO:0008006" key="4">
    <source>
        <dbReference type="Google" id="ProtNLM"/>
    </source>
</evidence>
<dbReference type="EMBL" id="SUNJ01015056">
    <property type="protein sequence ID" value="TPP56064.1"/>
    <property type="molecule type" value="Genomic_DNA"/>
</dbReference>